<dbReference type="EMBL" id="CM046130">
    <property type="protein sequence ID" value="KAI8431727.1"/>
    <property type="molecule type" value="Genomic_DNA"/>
</dbReference>
<name>A0ACC0K5N3_CHOFU</name>
<protein>
    <submittedName>
        <fullName evidence="1">Uncharacterized protein</fullName>
    </submittedName>
</protein>
<organism evidence="1 2">
    <name type="scientific">Choristoneura fumiferana</name>
    <name type="common">Spruce budworm moth</name>
    <name type="synonym">Archips fumiferana</name>
    <dbReference type="NCBI Taxonomy" id="7141"/>
    <lineage>
        <taxon>Eukaryota</taxon>
        <taxon>Metazoa</taxon>
        <taxon>Ecdysozoa</taxon>
        <taxon>Arthropoda</taxon>
        <taxon>Hexapoda</taxon>
        <taxon>Insecta</taxon>
        <taxon>Pterygota</taxon>
        <taxon>Neoptera</taxon>
        <taxon>Endopterygota</taxon>
        <taxon>Lepidoptera</taxon>
        <taxon>Glossata</taxon>
        <taxon>Ditrysia</taxon>
        <taxon>Tortricoidea</taxon>
        <taxon>Tortricidae</taxon>
        <taxon>Tortricinae</taxon>
        <taxon>Choristoneura</taxon>
    </lineage>
</organism>
<comment type="caution">
    <text evidence="1">The sequence shown here is derived from an EMBL/GenBank/DDBJ whole genome shotgun (WGS) entry which is preliminary data.</text>
</comment>
<sequence length="629" mass="69176">MRTRLNFSMCRVVVKIMDRGARSKFILGLVNKNYGIGKIGLPKLVRNTSKDQEGKPIKWLKIKCLRFEKVLLSSAIRRPLRPIRLIPGKKAIPLPRKRLKVQRGTRTDECKISDQRQTWLDQFKAFPIPKAYLTPLPISEAKKKDLTGLCVKAVAYSCGSGWLTWQACGACAGVSGASQTWQRTPLRSLIVVVGVADLAGVRRMRGRERRLADLQRTPWSQRSLIVVSGWLTWQACGACAGVSGASQTWQRTPWSQRSLIVWSGWLTWQACGACAGVSGASQTWQRTPLRRRVCSSRWCAEYSQHEKNIWWHVPPAIVDDGCRHSNGPLETNRSLIVVVGVADLAGVRRMRGRERRLADLAAHSLGLSVVVGVADLAGVRACAGVSGASQTWQRTPWSQRSLIVVVGVADLAGVRRMRGRERRLADLAAHSLGLSVVVGVADLAGVRRMRGRERRLADLAAHSLGLQRSLIVVVGVADLAGVRRMRGVSGASQTWQRTPWSQRSLIVVVGVADLAGVRRMRGRERRLADLAAHSLGLSVVVGVADLAGVRRMRGRERRLADLAAHSLAPARVLVAVIMAAKATTIKEAIKRWEDKTGQQAATATEVSLIFQWPPIEKMDNSLACLTNCE</sequence>
<dbReference type="Proteomes" id="UP001064048">
    <property type="component" value="Chromosome 30"/>
</dbReference>
<keyword evidence="2" id="KW-1185">Reference proteome</keyword>
<proteinExistence type="predicted"/>
<evidence type="ECO:0000313" key="2">
    <source>
        <dbReference type="Proteomes" id="UP001064048"/>
    </source>
</evidence>
<accession>A0ACC0K5N3</accession>
<gene>
    <name evidence="1" type="ORF">MSG28_016184</name>
</gene>
<evidence type="ECO:0000313" key="1">
    <source>
        <dbReference type="EMBL" id="KAI8431727.1"/>
    </source>
</evidence>
<reference evidence="1 2" key="1">
    <citation type="journal article" date="2022" name="Genome Biol. Evol.">
        <title>The Spruce Budworm Genome: Reconstructing the Evolutionary History of Antifreeze Proteins.</title>
        <authorList>
            <person name="Beliveau C."/>
            <person name="Gagne P."/>
            <person name="Picq S."/>
            <person name="Vernygora O."/>
            <person name="Keeling C.I."/>
            <person name="Pinkney K."/>
            <person name="Doucet D."/>
            <person name="Wen F."/>
            <person name="Johnston J.S."/>
            <person name="Maaroufi H."/>
            <person name="Boyle B."/>
            <person name="Laroche J."/>
            <person name="Dewar K."/>
            <person name="Juretic N."/>
            <person name="Blackburn G."/>
            <person name="Nisole A."/>
            <person name="Brunet B."/>
            <person name="Brandao M."/>
            <person name="Lumley L."/>
            <person name="Duan J."/>
            <person name="Quan G."/>
            <person name="Lucarotti C.J."/>
            <person name="Roe A.D."/>
            <person name="Sperling F.A.H."/>
            <person name="Levesque R.C."/>
            <person name="Cusson M."/>
        </authorList>
    </citation>
    <scope>NUCLEOTIDE SEQUENCE [LARGE SCALE GENOMIC DNA]</scope>
    <source>
        <strain evidence="1">Glfc:IPQL:Cfum</strain>
    </source>
</reference>